<gene>
    <name evidence="5" type="ORF">HMPREF3213_01075</name>
</gene>
<sequence length="157" mass="18419">MGYNNSEKEGLNMFDLMPFRRNDDVFERMMKTFNEMFDANALAPFANANSFRTDITEKEDAYLVEAELPGFSKEDITIDVRNNELTIRAKRDQMEESKDEKHKVIRQERRYGEFVRKFYVDNINEDEISATLDNGVLKIHIPKKTKEGPSGKRIQIQ</sequence>
<comment type="caution">
    <text evidence="5">The sequence shown here is derived from an EMBL/GenBank/DDBJ whole genome shotgun (WGS) entry which is preliminary data.</text>
</comment>
<dbReference type="InterPro" id="IPR031107">
    <property type="entry name" value="Small_HSP"/>
</dbReference>
<dbReference type="EMBL" id="LRPN01000033">
    <property type="protein sequence ID" value="KWZ84016.1"/>
    <property type="molecule type" value="Genomic_DNA"/>
</dbReference>
<reference evidence="6" key="1">
    <citation type="submission" date="2016-01" db="EMBL/GenBank/DDBJ databases">
        <authorList>
            <person name="Mitreva M."/>
            <person name="Pepin K.H."/>
            <person name="Mihindukulasuriya K.A."/>
            <person name="Fulton R."/>
            <person name="Fronick C."/>
            <person name="O'Laughlin M."/>
            <person name="Miner T."/>
            <person name="Herter B."/>
            <person name="Rosa B.A."/>
            <person name="Cordes M."/>
            <person name="Tomlinson C."/>
            <person name="Wollam A."/>
            <person name="Palsikar V.B."/>
            <person name="Mardis E.R."/>
            <person name="Wilson R.K."/>
        </authorList>
    </citation>
    <scope>NUCLEOTIDE SEQUENCE [LARGE SCALE GENOMIC DNA]</scope>
    <source>
        <strain evidence="6">GED7749B</strain>
    </source>
</reference>
<evidence type="ECO:0000256" key="1">
    <source>
        <dbReference type="PROSITE-ProRule" id="PRU00285"/>
    </source>
</evidence>
<organism evidence="5 6">
    <name type="scientific">Heyndrickxia coagulans</name>
    <name type="common">Weizmannia coagulans</name>
    <dbReference type="NCBI Taxonomy" id="1398"/>
    <lineage>
        <taxon>Bacteria</taxon>
        <taxon>Bacillati</taxon>
        <taxon>Bacillota</taxon>
        <taxon>Bacilli</taxon>
        <taxon>Bacillales</taxon>
        <taxon>Bacillaceae</taxon>
        <taxon>Heyndrickxia</taxon>
    </lineage>
</organism>
<evidence type="ECO:0000313" key="6">
    <source>
        <dbReference type="Proteomes" id="UP000070376"/>
    </source>
</evidence>
<dbReference type="PROSITE" id="PS01031">
    <property type="entry name" value="SHSP"/>
    <property type="match status" value="1"/>
</dbReference>
<feature type="domain" description="SHSP" evidence="4">
    <location>
        <begin position="44"/>
        <end position="157"/>
    </location>
</feature>
<dbReference type="Pfam" id="PF00011">
    <property type="entry name" value="HSP20"/>
    <property type="match status" value="1"/>
</dbReference>
<dbReference type="PANTHER" id="PTHR11527">
    <property type="entry name" value="HEAT-SHOCK PROTEIN 20 FAMILY MEMBER"/>
    <property type="match status" value="1"/>
</dbReference>
<keyword evidence="3" id="KW-0175">Coiled coil</keyword>
<accession>A0A133KWR3</accession>
<dbReference type="PATRIC" id="fig|1398.22.peg.1084"/>
<dbReference type="CDD" id="cd06471">
    <property type="entry name" value="ACD_LpsHSP_like"/>
    <property type="match status" value="1"/>
</dbReference>
<protein>
    <submittedName>
        <fullName evidence="5">Hsp20/alpha crystallin family protein</fullName>
    </submittedName>
</protein>
<dbReference type="Gene3D" id="2.60.40.790">
    <property type="match status" value="1"/>
</dbReference>
<dbReference type="SUPFAM" id="SSF49764">
    <property type="entry name" value="HSP20-like chaperones"/>
    <property type="match status" value="1"/>
</dbReference>
<name>A0A133KWR3_HEYCO</name>
<dbReference type="Proteomes" id="UP000070376">
    <property type="component" value="Unassembled WGS sequence"/>
</dbReference>
<evidence type="ECO:0000256" key="2">
    <source>
        <dbReference type="RuleBase" id="RU003616"/>
    </source>
</evidence>
<feature type="coiled-coil region" evidence="3">
    <location>
        <begin position="80"/>
        <end position="107"/>
    </location>
</feature>
<proteinExistence type="inferred from homology"/>
<evidence type="ECO:0000313" key="5">
    <source>
        <dbReference type="EMBL" id="KWZ84016.1"/>
    </source>
</evidence>
<dbReference type="AlphaFoldDB" id="A0A133KWR3"/>
<dbReference type="InterPro" id="IPR002068">
    <property type="entry name" value="A-crystallin/Hsp20_dom"/>
</dbReference>
<evidence type="ECO:0000259" key="4">
    <source>
        <dbReference type="PROSITE" id="PS01031"/>
    </source>
</evidence>
<dbReference type="InterPro" id="IPR008978">
    <property type="entry name" value="HSP20-like_chaperone"/>
</dbReference>
<comment type="similarity">
    <text evidence="1 2">Belongs to the small heat shock protein (HSP20) family.</text>
</comment>
<evidence type="ECO:0000256" key="3">
    <source>
        <dbReference type="SAM" id="Coils"/>
    </source>
</evidence>